<dbReference type="eggNOG" id="KOG4562">
    <property type="taxonomic scope" value="Eukaryota"/>
</dbReference>
<reference evidence="4" key="1">
    <citation type="journal article" date="2011" name="Proc. Natl. Acad. Sci. U.S.A.">
        <title>Obligate biotrophy features unraveled by the genomic analysis of rust fungi.</title>
        <authorList>
            <person name="Duplessis S."/>
            <person name="Cuomo C.A."/>
            <person name="Lin Y.-C."/>
            <person name="Aerts A."/>
            <person name="Tisserant E."/>
            <person name="Veneault-Fourrey C."/>
            <person name="Joly D.L."/>
            <person name="Hacquard S."/>
            <person name="Amselem J."/>
            <person name="Cantarel B.L."/>
            <person name="Chiu R."/>
            <person name="Coutinho P.M."/>
            <person name="Feau N."/>
            <person name="Field M."/>
            <person name="Frey P."/>
            <person name="Gelhaye E."/>
            <person name="Goldberg J."/>
            <person name="Grabherr M.G."/>
            <person name="Kodira C.D."/>
            <person name="Kohler A."/>
            <person name="Kuees U."/>
            <person name="Lindquist E.A."/>
            <person name="Lucas S.M."/>
            <person name="Mago R."/>
            <person name="Mauceli E."/>
            <person name="Morin E."/>
            <person name="Murat C."/>
            <person name="Pangilinan J.L."/>
            <person name="Park R."/>
            <person name="Pearson M."/>
            <person name="Quesneville H."/>
            <person name="Rouhier N."/>
            <person name="Sakthikumar S."/>
            <person name="Salamov A.A."/>
            <person name="Schmutz J."/>
            <person name="Selles B."/>
            <person name="Shapiro H."/>
            <person name="Tanguay P."/>
            <person name="Tuskan G.A."/>
            <person name="Henrissat B."/>
            <person name="Van de Peer Y."/>
            <person name="Rouze P."/>
            <person name="Ellis J.G."/>
            <person name="Dodds P.N."/>
            <person name="Schein J.E."/>
            <person name="Zhong S."/>
            <person name="Hamelin R.C."/>
            <person name="Grigoriev I.V."/>
            <person name="Szabo L.J."/>
            <person name="Martin F."/>
        </authorList>
    </citation>
    <scope>NUCLEOTIDE SEQUENCE [LARGE SCALE GENOMIC DNA]</scope>
    <source>
        <strain evidence="4">98AG31 / pathotype 3-4-7</strain>
    </source>
</reference>
<dbReference type="HOGENOM" id="CLU_027982_0_0_1"/>
<feature type="region of interest" description="Disordered" evidence="1">
    <location>
        <begin position="84"/>
        <end position="113"/>
    </location>
</feature>
<feature type="region of interest" description="Disordered" evidence="1">
    <location>
        <begin position="327"/>
        <end position="350"/>
    </location>
</feature>
<dbReference type="Gene3D" id="1.10.10.1210">
    <property type="entry name" value="MAGE homology domain, winged helix WH2 motif"/>
    <property type="match status" value="1"/>
</dbReference>
<dbReference type="SMART" id="SM01373">
    <property type="entry name" value="MAGE"/>
    <property type="match status" value="1"/>
</dbReference>
<dbReference type="PANTHER" id="PTHR11736:SF14">
    <property type="entry name" value="NSE3 HOMOLOG, SMC5-SMC6 COMPLEX COMPONENT"/>
    <property type="match status" value="1"/>
</dbReference>
<accession>F4R3T5</accession>
<evidence type="ECO:0000259" key="2">
    <source>
        <dbReference type="SMART" id="SM01373"/>
    </source>
</evidence>
<dbReference type="InParanoid" id="F4R3T5"/>
<dbReference type="VEuPathDB" id="FungiDB:MELLADRAFT_76302"/>
<dbReference type="InterPro" id="IPR037445">
    <property type="entry name" value="MAGE"/>
</dbReference>
<dbReference type="Pfam" id="PF01454">
    <property type="entry name" value="MAGE"/>
    <property type="match status" value="1"/>
</dbReference>
<dbReference type="InterPro" id="IPR041899">
    <property type="entry name" value="MAGE_WH2"/>
</dbReference>
<evidence type="ECO:0000256" key="1">
    <source>
        <dbReference type="SAM" id="MobiDB-lite"/>
    </source>
</evidence>
<dbReference type="GeneID" id="18932758"/>
<dbReference type="Proteomes" id="UP000001072">
    <property type="component" value="Unassembled WGS sequence"/>
</dbReference>
<dbReference type="PANTHER" id="PTHR11736">
    <property type="entry name" value="MELANOMA-ASSOCIATED ANTIGEN MAGE ANTIGEN"/>
    <property type="match status" value="1"/>
</dbReference>
<feature type="compositionally biased region" description="Polar residues" evidence="1">
    <location>
        <begin position="245"/>
        <end position="263"/>
    </location>
</feature>
<dbReference type="GO" id="GO:0005634">
    <property type="term" value="C:nucleus"/>
    <property type="evidence" value="ECO:0007669"/>
    <property type="project" value="TreeGrafter"/>
</dbReference>
<dbReference type="RefSeq" id="XP_007404049.1">
    <property type="nucleotide sequence ID" value="XM_007403987.1"/>
</dbReference>
<gene>
    <name evidence="3" type="ORF">MELLADRAFT_76302</name>
</gene>
<feature type="region of interest" description="Disordered" evidence="1">
    <location>
        <begin position="237"/>
        <end position="264"/>
    </location>
</feature>
<dbReference type="GO" id="GO:0006281">
    <property type="term" value="P:DNA repair"/>
    <property type="evidence" value="ECO:0007669"/>
    <property type="project" value="TreeGrafter"/>
</dbReference>
<sequence length="350" mass="39098">MAEEDDKTNGREAARHAILNEHKGKAFSRDTLKNAGIPAGRQFTKHLAQCNRELGLTFGMELIEVRARGLDPVRMAVDAEMKRKAIKNSQRQRNGDQGDDQQTPADVKPKAGSSAKQYILRSCLSPELIYKVGQIVDEEIPRDHREDRWLQEENDVLDWKRGDEVAYHGVLGLILALILTHGRTMDNNELRNYLKRLRVDEQWSPPHTPACMHPQPDLDRLLDHFVKYKYLECSDPSGKLAGSQAGASRRQSQGVRNESNNQKQEWRWGARAEIEFGEKGIAKFITDIFKEACPQNPPSQSGSALDIRSAFSAQKLMSDIAKAAGGELQDADRLEASTVDGPAAAANGDY</sequence>
<feature type="domain" description="MAGE" evidence="2">
    <location>
        <begin position="13"/>
        <end position="281"/>
    </location>
</feature>
<proteinExistence type="predicted"/>
<evidence type="ECO:0000313" key="4">
    <source>
        <dbReference type="Proteomes" id="UP000001072"/>
    </source>
</evidence>
<dbReference type="EMBL" id="GL883090">
    <property type="protein sequence ID" value="EGG13111.1"/>
    <property type="molecule type" value="Genomic_DNA"/>
</dbReference>
<dbReference type="STRING" id="747676.F4R3T5"/>
<protein>
    <recommendedName>
        <fullName evidence="2">MAGE domain-containing protein</fullName>
    </recommendedName>
</protein>
<dbReference type="AlphaFoldDB" id="F4R3T5"/>
<name>F4R3T5_MELLP</name>
<dbReference type="KEGG" id="mlr:MELLADRAFT_76302"/>
<dbReference type="InterPro" id="IPR002190">
    <property type="entry name" value="MHD_dom"/>
</dbReference>
<organism evidence="4">
    <name type="scientific">Melampsora larici-populina (strain 98AG31 / pathotype 3-4-7)</name>
    <name type="common">Poplar leaf rust fungus</name>
    <dbReference type="NCBI Taxonomy" id="747676"/>
    <lineage>
        <taxon>Eukaryota</taxon>
        <taxon>Fungi</taxon>
        <taxon>Dikarya</taxon>
        <taxon>Basidiomycota</taxon>
        <taxon>Pucciniomycotina</taxon>
        <taxon>Pucciniomycetes</taxon>
        <taxon>Pucciniales</taxon>
        <taxon>Melampsoraceae</taxon>
        <taxon>Melampsora</taxon>
    </lineage>
</organism>
<keyword evidence="4" id="KW-1185">Reference proteome</keyword>
<dbReference type="OrthoDB" id="205198at2759"/>
<evidence type="ECO:0000313" key="3">
    <source>
        <dbReference type="EMBL" id="EGG13111.1"/>
    </source>
</evidence>